<feature type="domain" description="Thymidylate kinase-like" evidence="5">
    <location>
        <begin position="3"/>
        <end position="128"/>
    </location>
</feature>
<keyword evidence="6" id="KW-0418">Kinase</keyword>
<dbReference type="GO" id="GO:0005524">
    <property type="term" value="F:ATP binding"/>
    <property type="evidence" value="ECO:0007669"/>
    <property type="project" value="UniProtKB-KW"/>
</dbReference>
<name>A0A4Q9HSQ9_STRKA</name>
<dbReference type="InterPro" id="IPR027417">
    <property type="entry name" value="P-loop_NTPase"/>
</dbReference>
<evidence type="ECO:0000313" key="6">
    <source>
        <dbReference type="EMBL" id="TBO58093.1"/>
    </source>
</evidence>
<accession>A0A4Q9HSQ9</accession>
<keyword evidence="6" id="KW-0808">Transferase</keyword>
<evidence type="ECO:0000256" key="3">
    <source>
        <dbReference type="ARBA" id="ARBA00022741"/>
    </source>
</evidence>
<dbReference type="CDD" id="cd01672">
    <property type="entry name" value="TMPK"/>
    <property type="match status" value="1"/>
</dbReference>
<dbReference type="GO" id="GO:0006227">
    <property type="term" value="P:dUDP biosynthetic process"/>
    <property type="evidence" value="ECO:0007669"/>
    <property type="project" value="TreeGrafter"/>
</dbReference>
<keyword evidence="7" id="KW-1185">Reference proteome</keyword>
<organism evidence="6 7">
    <name type="scientific">Streptomyces kasugaensis</name>
    <dbReference type="NCBI Taxonomy" id="1946"/>
    <lineage>
        <taxon>Bacteria</taxon>
        <taxon>Bacillati</taxon>
        <taxon>Actinomycetota</taxon>
        <taxon>Actinomycetes</taxon>
        <taxon>Kitasatosporales</taxon>
        <taxon>Streptomycetaceae</taxon>
        <taxon>Streptomyces</taxon>
    </lineage>
</organism>
<sequence>MAVHRTVEPSTSELGTFTRQNANTIHGHALACLVAADRYAHIEHEIKPSLHAGDTVICDRYLASTLVLQRLDGVPLEFLLDLNADILMPDLAVILTASPGLIAHRIAERGIRHRFHLDPTMPGREVDLYAETALTLTAKNVKVLVLDSSNATPSELAAEIADTLPDPR</sequence>
<evidence type="ECO:0000256" key="1">
    <source>
        <dbReference type="ARBA" id="ARBA00009776"/>
    </source>
</evidence>
<dbReference type="GO" id="GO:0005737">
    <property type="term" value="C:cytoplasm"/>
    <property type="evidence" value="ECO:0007669"/>
    <property type="project" value="TreeGrafter"/>
</dbReference>
<comment type="caution">
    <text evidence="6">The sequence shown here is derived from an EMBL/GenBank/DDBJ whole genome shotgun (WGS) entry which is preliminary data.</text>
</comment>
<evidence type="ECO:0000256" key="4">
    <source>
        <dbReference type="ARBA" id="ARBA00022840"/>
    </source>
</evidence>
<proteinExistence type="inferred from homology"/>
<dbReference type="Pfam" id="PF02223">
    <property type="entry name" value="Thymidylate_kin"/>
    <property type="match status" value="1"/>
</dbReference>
<evidence type="ECO:0000256" key="2">
    <source>
        <dbReference type="ARBA" id="ARBA00017144"/>
    </source>
</evidence>
<dbReference type="GO" id="GO:0006233">
    <property type="term" value="P:dTDP biosynthetic process"/>
    <property type="evidence" value="ECO:0007669"/>
    <property type="project" value="TreeGrafter"/>
</dbReference>
<dbReference type="Gene3D" id="3.40.50.300">
    <property type="entry name" value="P-loop containing nucleotide triphosphate hydrolases"/>
    <property type="match status" value="1"/>
</dbReference>
<evidence type="ECO:0000313" key="7">
    <source>
        <dbReference type="Proteomes" id="UP000292452"/>
    </source>
</evidence>
<gene>
    <name evidence="6" type="ORF">EYS09_19245</name>
</gene>
<reference evidence="6 7" key="1">
    <citation type="submission" date="2019-02" db="EMBL/GenBank/DDBJ databases">
        <title>Draft Genome Sequence of Streptomyces sp. AM-2504, identified by 16S rRNA comparative analysis as a Streptomyces Kasugaensis strain.</title>
        <authorList>
            <person name="Napolioni V."/>
            <person name="Giuliodori A.M."/>
            <person name="Spurio R."/>
            <person name="Fabbretti A."/>
        </authorList>
    </citation>
    <scope>NUCLEOTIDE SEQUENCE [LARGE SCALE GENOMIC DNA]</scope>
    <source>
        <strain evidence="6 7">AM-2504</strain>
    </source>
</reference>
<dbReference type="Proteomes" id="UP000292452">
    <property type="component" value="Unassembled WGS sequence"/>
</dbReference>
<dbReference type="PANTHER" id="PTHR10344">
    <property type="entry name" value="THYMIDYLATE KINASE"/>
    <property type="match status" value="1"/>
</dbReference>
<evidence type="ECO:0000259" key="5">
    <source>
        <dbReference type="Pfam" id="PF02223"/>
    </source>
</evidence>
<comment type="similarity">
    <text evidence="1">Belongs to the thymidylate kinase family.</text>
</comment>
<keyword evidence="3" id="KW-0547">Nucleotide-binding</keyword>
<dbReference type="AlphaFoldDB" id="A0A4Q9HSQ9"/>
<dbReference type="GO" id="GO:0004798">
    <property type="term" value="F:dTMP kinase activity"/>
    <property type="evidence" value="ECO:0007669"/>
    <property type="project" value="TreeGrafter"/>
</dbReference>
<dbReference type="PANTHER" id="PTHR10344:SF4">
    <property type="entry name" value="UMP-CMP KINASE 2, MITOCHONDRIAL"/>
    <property type="match status" value="1"/>
</dbReference>
<keyword evidence="4" id="KW-0067">ATP-binding</keyword>
<dbReference type="SUPFAM" id="SSF52540">
    <property type="entry name" value="P-loop containing nucleoside triphosphate hydrolases"/>
    <property type="match status" value="1"/>
</dbReference>
<dbReference type="EMBL" id="SIXH01000165">
    <property type="protein sequence ID" value="TBO58093.1"/>
    <property type="molecule type" value="Genomic_DNA"/>
</dbReference>
<dbReference type="GO" id="GO:0006235">
    <property type="term" value="P:dTTP biosynthetic process"/>
    <property type="evidence" value="ECO:0007669"/>
    <property type="project" value="TreeGrafter"/>
</dbReference>
<dbReference type="InterPro" id="IPR039430">
    <property type="entry name" value="Thymidylate_kin-like_dom"/>
</dbReference>
<protein>
    <recommendedName>
        <fullName evidence="2">Thymidylate kinase</fullName>
    </recommendedName>
</protein>